<name>A0ABN8J008_9NEOP</name>
<dbReference type="SUPFAM" id="SSF57501">
    <property type="entry name" value="Cystine-knot cytokines"/>
    <property type="match status" value="1"/>
</dbReference>
<dbReference type="Gene3D" id="2.10.90.10">
    <property type="entry name" value="Cystine-knot cytokines"/>
    <property type="match status" value="1"/>
</dbReference>
<sequence length="224" mass="25654">MIGLRRFVVWISVFHVSTQNNITRPSYNLFKRNGSANGNNLSINEIQSRRTASKGPNTIDLFVPKITEHCEIVGICEDVPGYPEEHVKRLLEETERLNLTRFSLDVMEPQIGPKIQNDDYLQLCESEQKIIAPRAARDVNNKWHFIVNRQKEPQQKFQVEICNKPSASCAAVVSFARGYRGRCQQKSVLRIMTAIDNKGELVEKAFLLPSCCSCVYEVVYYTKK</sequence>
<dbReference type="PANTHER" id="PTHR23199:SF12">
    <property type="entry name" value="NEUROTROPHIN 1-RELATED"/>
    <property type="match status" value="1"/>
</dbReference>
<evidence type="ECO:0000313" key="5">
    <source>
        <dbReference type="EMBL" id="CAH2071807.1"/>
    </source>
</evidence>
<keyword evidence="6" id="KW-1185">Reference proteome</keyword>
<reference evidence="5" key="1">
    <citation type="submission" date="2022-03" db="EMBL/GenBank/DDBJ databases">
        <authorList>
            <person name="Martin H S."/>
        </authorList>
    </citation>
    <scope>NUCLEOTIDE SEQUENCE</scope>
</reference>
<proteinExistence type="predicted"/>
<evidence type="ECO:0000256" key="3">
    <source>
        <dbReference type="ARBA" id="ARBA00023180"/>
    </source>
</evidence>
<organism evidence="5 6">
    <name type="scientific">Iphiclides podalirius</name>
    <name type="common">scarce swallowtail</name>
    <dbReference type="NCBI Taxonomy" id="110791"/>
    <lineage>
        <taxon>Eukaryota</taxon>
        <taxon>Metazoa</taxon>
        <taxon>Ecdysozoa</taxon>
        <taxon>Arthropoda</taxon>
        <taxon>Hexapoda</taxon>
        <taxon>Insecta</taxon>
        <taxon>Pterygota</taxon>
        <taxon>Neoptera</taxon>
        <taxon>Endopterygota</taxon>
        <taxon>Lepidoptera</taxon>
        <taxon>Glossata</taxon>
        <taxon>Ditrysia</taxon>
        <taxon>Papilionoidea</taxon>
        <taxon>Papilionidae</taxon>
        <taxon>Papilioninae</taxon>
        <taxon>Iphiclides</taxon>
    </lineage>
</organism>
<keyword evidence="1" id="KW-0732">Signal</keyword>
<evidence type="ECO:0000259" key="4">
    <source>
        <dbReference type="Pfam" id="PF16077"/>
    </source>
</evidence>
<dbReference type="InterPro" id="IPR029034">
    <property type="entry name" value="Cystine-knot_cytokine"/>
</dbReference>
<keyword evidence="3" id="KW-0325">Glycoprotein</keyword>
<protein>
    <recommendedName>
        <fullName evidence="4">Spaetzle domain-containing protein</fullName>
    </recommendedName>
</protein>
<accession>A0ABN8J008</accession>
<evidence type="ECO:0000256" key="1">
    <source>
        <dbReference type="ARBA" id="ARBA00022729"/>
    </source>
</evidence>
<feature type="non-terminal residue" evidence="5">
    <location>
        <position position="1"/>
    </location>
</feature>
<dbReference type="InterPro" id="IPR032104">
    <property type="entry name" value="Spaetzle"/>
</dbReference>
<feature type="domain" description="Spaetzle" evidence="4">
    <location>
        <begin position="122"/>
        <end position="215"/>
    </location>
</feature>
<keyword evidence="2" id="KW-1015">Disulfide bond</keyword>
<gene>
    <name evidence="5" type="ORF">IPOD504_LOCUS15277</name>
</gene>
<dbReference type="Proteomes" id="UP000837857">
    <property type="component" value="Chromosome 6"/>
</dbReference>
<dbReference type="EMBL" id="OW152818">
    <property type="protein sequence ID" value="CAH2071807.1"/>
    <property type="molecule type" value="Genomic_DNA"/>
</dbReference>
<evidence type="ECO:0000256" key="2">
    <source>
        <dbReference type="ARBA" id="ARBA00023157"/>
    </source>
</evidence>
<dbReference type="Pfam" id="PF16077">
    <property type="entry name" value="Spaetzle"/>
    <property type="match status" value="1"/>
</dbReference>
<evidence type="ECO:0000313" key="6">
    <source>
        <dbReference type="Proteomes" id="UP000837857"/>
    </source>
</evidence>
<dbReference type="InterPro" id="IPR052444">
    <property type="entry name" value="Spz/Toll_ligand-like"/>
</dbReference>
<dbReference type="PANTHER" id="PTHR23199">
    <property type="entry name" value="NEUROTROPHIN 1-RELATED"/>
    <property type="match status" value="1"/>
</dbReference>